<dbReference type="InterPro" id="IPR043739">
    <property type="entry name" value="DUF5684"/>
</dbReference>
<dbReference type="InterPro" id="IPR019533">
    <property type="entry name" value="Peptidase_S26"/>
</dbReference>
<dbReference type="NCBIfam" id="TIGR02227">
    <property type="entry name" value="sigpep_I_bact"/>
    <property type="match status" value="1"/>
</dbReference>
<sequence length="576" mass="67252">MTWTQWFIFLLIIQAIHGLGTWKLYIKAGRQAWEAFIPVYNGVVLMKIINRPWWWIIIMFLPIVNLIMLIVVWVETARSFGKNTYLDTFLAVVTLGFYNFYLNYVADVTYVKDRDVNPKSSSGEWTSSILFAIVAATIVHTYFIQPFTIPSSSLEKSLLVGDFLFVSKFHYGARVPMTTVAAPMVHDTIPVLNKKSYLFDDHKDSKSWKNKLQLPYLRLPGFEKIERNDIVVFNQPADTLLDMNNFTPDRNYYKPIDKKTNLVKRCVGVPGDSLEIRDGYVYINGKKNELPDRAQLQHYYTLQSKIEINKAFVDKYEIENYWRFYKIETNLWDNDRIQKYLNEKDENGNLRSYLKESSRDSLTTEVVGFIQYKDMQKLRMQPISGKFNINLTAKNAEIIKNLPNTISLNQFSYKLKDPTTFPHDPAYNWNFDNFGPIFIPGEGLTINLNLDNLPIYKRLITEYEGNTLQVKGNQILINDQVANTYTCKQDYYWMMGDNRNNSIDARGWGFTPFNHVLGKPVFIWMSWDGFPNARWERFFTTVGGSGKATSYFIPFLIALFGWVGFSKWRKRKKSNS</sequence>
<protein>
    <recommendedName>
        <fullName evidence="2 3">Signal peptidase I</fullName>
        <ecNumber evidence="3">3.4.21.89</ecNumber>
    </recommendedName>
</protein>
<comment type="catalytic activity">
    <reaction evidence="3">
        <text>Cleavage of hydrophobic, N-terminal signal or leader sequences from secreted and periplasmic proteins.</text>
        <dbReference type="EC" id="3.4.21.89"/>
    </reaction>
</comment>
<dbReference type="RefSeq" id="WP_237231728.1">
    <property type="nucleotide sequence ID" value="NZ_JAKKDV010000004.1"/>
</dbReference>
<dbReference type="PANTHER" id="PTHR43390">
    <property type="entry name" value="SIGNAL PEPTIDASE I"/>
    <property type="match status" value="1"/>
</dbReference>
<comment type="caution">
    <text evidence="5">The sequence shown here is derived from an EMBL/GenBank/DDBJ whole genome shotgun (WGS) entry which is preliminary data.</text>
</comment>
<keyword evidence="3 5" id="KW-0378">Hydrolase</keyword>
<proteinExistence type="inferred from homology"/>
<keyword evidence="3" id="KW-0812">Transmembrane</keyword>
<dbReference type="Proteomes" id="UP001200022">
    <property type="component" value="Unassembled WGS sequence"/>
</dbReference>
<keyword evidence="3" id="KW-1133">Transmembrane helix</keyword>
<dbReference type="InterPro" id="IPR000223">
    <property type="entry name" value="Pept_S26A_signal_pept_1"/>
</dbReference>
<evidence type="ECO:0000313" key="6">
    <source>
        <dbReference type="Proteomes" id="UP001200022"/>
    </source>
</evidence>
<feature type="transmembrane region" description="Helical" evidence="3">
    <location>
        <begin position="6"/>
        <end position="26"/>
    </location>
</feature>
<feature type="transmembrane region" description="Helical" evidence="3">
    <location>
        <begin position="53"/>
        <end position="73"/>
    </location>
</feature>
<dbReference type="EMBL" id="JAKKDV010000004">
    <property type="protein sequence ID" value="MCF7561049.1"/>
    <property type="molecule type" value="Genomic_DNA"/>
</dbReference>
<feature type="domain" description="Peptidase S26" evidence="4">
    <location>
        <begin position="449"/>
        <end position="525"/>
    </location>
</feature>
<dbReference type="GO" id="GO:0009003">
    <property type="term" value="F:signal peptidase activity"/>
    <property type="evidence" value="ECO:0007669"/>
    <property type="project" value="UniProtKB-EC"/>
</dbReference>
<comment type="subcellular location">
    <subcellularLocation>
        <location evidence="3">Membrane</location>
        <topology evidence="3">Single-pass type II membrane protein</topology>
    </subcellularLocation>
</comment>
<evidence type="ECO:0000256" key="3">
    <source>
        <dbReference type="RuleBase" id="RU362042"/>
    </source>
</evidence>
<comment type="similarity">
    <text evidence="1 3">Belongs to the peptidase S26 family.</text>
</comment>
<feature type="transmembrane region" description="Helical" evidence="3">
    <location>
        <begin position="85"/>
        <end position="104"/>
    </location>
</feature>
<dbReference type="PRINTS" id="PR00727">
    <property type="entry name" value="LEADERPTASE"/>
</dbReference>
<dbReference type="PANTHER" id="PTHR43390:SF1">
    <property type="entry name" value="CHLOROPLAST PROCESSING PEPTIDASE"/>
    <property type="match status" value="1"/>
</dbReference>
<dbReference type="CDD" id="cd06530">
    <property type="entry name" value="S26_SPase_I"/>
    <property type="match status" value="2"/>
</dbReference>
<dbReference type="Pfam" id="PF10502">
    <property type="entry name" value="Peptidase_S26"/>
    <property type="match status" value="2"/>
</dbReference>
<accession>A0ABS9IKB8</accession>
<evidence type="ECO:0000259" key="4">
    <source>
        <dbReference type="Pfam" id="PF10502"/>
    </source>
</evidence>
<keyword evidence="3" id="KW-0645">Protease</keyword>
<feature type="transmembrane region" description="Helical" evidence="3">
    <location>
        <begin position="548"/>
        <end position="565"/>
    </location>
</feature>
<name>A0ABS9IKB8_9FLAO</name>
<keyword evidence="3" id="KW-0472">Membrane</keyword>
<evidence type="ECO:0000313" key="5">
    <source>
        <dbReference type="EMBL" id="MCF7561049.1"/>
    </source>
</evidence>
<dbReference type="InterPro" id="IPR036286">
    <property type="entry name" value="LexA/Signal_pep-like_sf"/>
</dbReference>
<gene>
    <name evidence="5" type="primary">lepB</name>
    <name evidence="5" type="ORF">L3X39_10420</name>
</gene>
<feature type="domain" description="Peptidase S26" evidence="4">
    <location>
        <begin position="124"/>
        <end position="296"/>
    </location>
</feature>
<organism evidence="5 6">
    <name type="scientific">Flaviramulus multivorans</name>
    <dbReference type="NCBI Taxonomy" id="1304750"/>
    <lineage>
        <taxon>Bacteria</taxon>
        <taxon>Pseudomonadati</taxon>
        <taxon>Bacteroidota</taxon>
        <taxon>Flavobacteriia</taxon>
        <taxon>Flavobacteriales</taxon>
        <taxon>Flavobacteriaceae</taxon>
        <taxon>Flaviramulus</taxon>
    </lineage>
</organism>
<dbReference type="Pfam" id="PF18936">
    <property type="entry name" value="DUF5684"/>
    <property type="match status" value="1"/>
</dbReference>
<evidence type="ECO:0000256" key="2">
    <source>
        <dbReference type="ARBA" id="ARBA00019232"/>
    </source>
</evidence>
<dbReference type="EC" id="3.4.21.89" evidence="3"/>
<reference evidence="5 6" key="1">
    <citation type="submission" date="2022-01" db="EMBL/GenBank/DDBJ databases">
        <title>Draft genome sequence of Sabulilitoribacter multivorans KCTC 32326.</title>
        <authorList>
            <person name="Oh J.-S."/>
        </authorList>
    </citation>
    <scope>NUCLEOTIDE SEQUENCE [LARGE SCALE GENOMIC DNA]</scope>
    <source>
        <strain evidence="5 6">M-M16</strain>
    </source>
</reference>
<dbReference type="Gene3D" id="2.10.109.10">
    <property type="entry name" value="Umud Fragment, subunit A"/>
    <property type="match status" value="2"/>
</dbReference>
<keyword evidence="6" id="KW-1185">Reference proteome</keyword>
<evidence type="ECO:0000256" key="1">
    <source>
        <dbReference type="ARBA" id="ARBA00009370"/>
    </source>
</evidence>
<feature type="transmembrane region" description="Helical" evidence="3">
    <location>
        <begin position="125"/>
        <end position="144"/>
    </location>
</feature>
<comment type="caution">
    <text evidence="3">Lacks conserved residue(s) required for the propagation of feature annotation.</text>
</comment>
<dbReference type="SUPFAM" id="SSF51306">
    <property type="entry name" value="LexA/Signal peptidase"/>
    <property type="match status" value="1"/>
</dbReference>